<proteinExistence type="predicted"/>
<evidence type="ECO:0000313" key="3">
    <source>
        <dbReference type="Proteomes" id="UP000280298"/>
    </source>
</evidence>
<reference evidence="2 3" key="1">
    <citation type="journal article" date="2019" name="Int. J. Syst. Evol. Microbiol.">
        <title>Streptomyces cyaneochromogenes sp. nov., a blue pigment-producing actinomycete from manganese-contaminated soil.</title>
        <authorList>
            <person name="Tang X."/>
            <person name="Zhao J."/>
            <person name="Li K."/>
            <person name="Chen Z."/>
            <person name="Sun Y."/>
            <person name="Gao J."/>
        </authorList>
    </citation>
    <scope>NUCLEOTIDE SEQUENCE [LARGE SCALE GENOMIC DNA]</scope>
    <source>
        <strain evidence="2 3">MK-45</strain>
    </source>
</reference>
<organism evidence="2 3">
    <name type="scientific">Streptomyces cyaneochromogenes</name>
    <dbReference type="NCBI Taxonomy" id="2496836"/>
    <lineage>
        <taxon>Bacteria</taxon>
        <taxon>Bacillati</taxon>
        <taxon>Actinomycetota</taxon>
        <taxon>Actinomycetes</taxon>
        <taxon>Kitasatosporales</taxon>
        <taxon>Streptomycetaceae</taxon>
        <taxon>Streptomyces</taxon>
    </lineage>
</organism>
<dbReference type="OrthoDB" id="4954307at2"/>
<evidence type="ECO:0000313" key="2">
    <source>
        <dbReference type="EMBL" id="AZQ37185.1"/>
    </source>
</evidence>
<sequence>MYLPGSWTRDRERCQAAGVPDSDAFATKPQLGIAMLTGVEASSMPFSWVVADADYGEDPALRSWLHERRICYVLAVPVTLPLTGPPGKPSLPKVAAVGDLLHYATVCEKRSWSAAARARAPRDSAPTTGQLLRCAIGAQMYLKTRDSH</sequence>
<evidence type="ECO:0000259" key="1">
    <source>
        <dbReference type="Pfam" id="PF13546"/>
    </source>
</evidence>
<keyword evidence="3" id="KW-1185">Reference proteome</keyword>
<dbReference type="InterPro" id="IPR039365">
    <property type="entry name" value="IS701-like"/>
</dbReference>
<gene>
    <name evidence="2" type="ORF">EJ357_30150</name>
</gene>
<accession>A0A3S9MDD7</accession>
<dbReference type="PANTHER" id="PTHR33627">
    <property type="entry name" value="TRANSPOSASE"/>
    <property type="match status" value="1"/>
</dbReference>
<protein>
    <recommendedName>
        <fullName evidence="1">Transposase IS701-like DDE domain-containing protein</fullName>
    </recommendedName>
</protein>
<dbReference type="Pfam" id="PF13546">
    <property type="entry name" value="DDE_5"/>
    <property type="match status" value="1"/>
</dbReference>
<dbReference type="EMBL" id="CP034539">
    <property type="protein sequence ID" value="AZQ37185.1"/>
    <property type="molecule type" value="Genomic_DNA"/>
</dbReference>
<feature type="domain" description="Transposase IS701-like DDE" evidence="1">
    <location>
        <begin position="2"/>
        <end position="123"/>
    </location>
</feature>
<dbReference type="KEGG" id="scya:EJ357_30150"/>
<dbReference type="PANTHER" id="PTHR33627:SF1">
    <property type="entry name" value="TRANSPOSASE"/>
    <property type="match status" value="1"/>
</dbReference>
<dbReference type="InterPro" id="IPR038721">
    <property type="entry name" value="IS701-like_DDE_dom"/>
</dbReference>
<dbReference type="Proteomes" id="UP000280298">
    <property type="component" value="Chromosome"/>
</dbReference>
<name>A0A3S9MDD7_9ACTN</name>
<dbReference type="AlphaFoldDB" id="A0A3S9MDD7"/>